<feature type="compositionally biased region" description="Low complexity" evidence="1">
    <location>
        <begin position="337"/>
        <end position="349"/>
    </location>
</feature>
<dbReference type="PANTHER" id="PTHR37261:SF1">
    <property type="entry name" value="40S RIBOSOMAL PROTEIN S27"/>
    <property type="match status" value="1"/>
</dbReference>
<proteinExistence type="predicted"/>
<evidence type="ECO:0000256" key="1">
    <source>
        <dbReference type="SAM" id="MobiDB-lite"/>
    </source>
</evidence>
<gene>
    <name evidence="2" type="ordered locus">AALP_Aa3g356200</name>
</gene>
<name>A0A087HDU1_ARAAL</name>
<feature type="compositionally biased region" description="Basic and acidic residues" evidence="1">
    <location>
        <begin position="516"/>
        <end position="541"/>
    </location>
</feature>
<dbReference type="Proteomes" id="UP000029120">
    <property type="component" value="Chromosome 3"/>
</dbReference>
<keyword evidence="3" id="KW-1185">Reference proteome</keyword>
<reference evidence="3" key="1">
    <citation type="journal article" date="2015" name="Nat. Plants">
        <title>Genome expansion of Arabis alpina linked with retrotransposition and reduced symmetric DNA methylation.</title>
        <authorList>
            <person name="Willing E.M."/>
            <person name="Rawat V."/>
            <person name="Mandakova T."/>
            <person name="Maumus F."/>
            <person name="James G.V."/>
            <person name="Nordstroem K.J."/>
            <person name="Becker C."/>
            <person name="Warthmann N."/>
            <person name="Chica C."/>
            <person name="Szarzynska B."/>
            <person name="Zytnicki M."/>
            <person name="Albani M.C."/>
            <person name="Kiefer C."/>
            <person name="Bergonzi S."/>
            <person name="Castaings L."/>
            <person name="Mateos J.L."/>
            <person name="Berns M.C."/>
            <person name="Bujdoso N."/>
            <person name="Piofczyk T."/>
            <person name="de Lorenzo L."/>
            <person name="Barrero-Sicilia C."/>
            <person name="Mateos I."/>
            <person name="Piednoel M."/>
            <person name="Hagmann J."/>
            <person name="Chen-Min-Tao R."/>
            <person name="Iglesias-Fernandez R."/>
            <person name="Schuster S.C."/>
            <person name="Alonso-Blanco C."/>
            <person name="Roudier F."/>
            <person name="Carbonero P."/>
            <person name="Paz-Ares J."/>
            <person name="Davis S.J."/>
            <person name="Pecinka A."/>
            <person name="Quesneville H."/>
            <person name="Colot V."/>
            <person name="Lysak M.A."/>
            <person name="Weigel D."/>
            <person name="Coupland G."/>
            <person name="Schneeberger K."/>
        </authorList>
    </citation>
    <scope>NUCLEOTIDE SEQUENCE [LARGE SCALE GENOMIC DNA]</scope>
    <source>
        <strain evidence="3">cv. Pajares</strain>
    </source>
</reference>
<protein>
    <submittedName>
        <fullName evidence="2">Uncharacterized protein</fullName>
    </submittedName>
</protein>
<dbReference type="OrthoDB" id="1939758at2759"/>
<feature type="region of interest" description="Disordered" evidence="1">
    <location>
        <begin position="295"/>
        <end position="363"/>
    </location>
</feature>
<dbReference type="PANTHER" id="PTHR37261">
    <property type="entry name" value="40S RIBOSOMAL PROTEIN S27"/>
    <property type="match status" value="1"/>
</dbReference>
<dbReference type="EMBL" id="CM002871">
    <property type="protein sequence ID" value="KFK40293.1"/>
    <property type="molecule type" value="Genomic_DNA"/>
</dbReference>
<dbReference type="Gramene" id="KFK40293">
    <property type="protein sequence ID" value="KFK40293"/>
    <property type="gene ID" value="AALP_AA3G356200"/>
</dbReference>
<evidence type="ECO:0000313" key="3">
    <source>
        <dbReference type="Proteomes" id="UP000029120"/>
    </source>
</evidence>
<dbReference type="AlphaFoldDB" id="A0A087HDU1"/>
<dbReference type="OMA" id="PCEIKLC"/>
<dbReference type="eggNOG" id="ENOG502R822">
    <property type="taxonomic scope" value="Eukaryota"/>
</dbReference>
<accession>A0A087HDU1</accession>
<organism evidence="2 3">
    <name type="scientific">Arabis alpina</name>
    <name type="common">Alpine rock-cress</name>
    <dbReference type="NCBI Taxonomy" id="50452"/>
    <lineage>
        <taxon>Eukaryota</taxon>
        <taxon>Viridiplantae</taxon>
        <taxon>Streptophyta</taxon>
        <taxon>Embryophyta</taxon>
        <taxon>Tracheophyta</taxon>
        <taxon>Spermatophyta</taxon>
        <taxon>Magnoliopsida</taxon>
        <taxon>eudicotyledons</taxon>
        <taxon>Gunneridae</taxon>
        <taxon>Pentapetalae</taxon>
        <taxon>rosids</taxon>
        <taxon>malvids</taxon>
        <taxon>Brassicales</taxon>
        <taxon>Brassicaceae</taxon>
        <taxon>Arabideae</taxon>
        <taxon>Arabis</taxon>
    </lineage>
</organism>
<feature type="region of interest" description="Disordered" evidence="1">
    <location>
        <begin position="516"/>
        <end position="544"/>
    </location>
</feature>
<feature type="compositionally biased region" description="Polar residues" evidence="1">
    <location>
        <begin position="316"/>
        <end position="327"/>
    </location>
</feature>
<sequence>MDTSNVLRSTTNWRLAGGKLTDCISFESSVFSPSSVDNHIPKSPLLLLPNGNDPCEITITFAQEHELKQVYIRSTARVYEVYYTQKKQNEREYLCTVRCSVVAREEEEEEVVQDFYEATAEINDAESCISITLRLVSLEDKGCAIVDEIYVFADQSELEKEEEVNGTANSSTSSLMAMFMPTLLQLSRVKERDRQVSDYTNLKNSTDSGKIVNEIQQESSPMIVDTLARHVDATRAETKPCTSCNSNVETILEQLVNKVSRIETILTRFEDQMLRPINSIDARLQLVEKQLEQLSKKSSESESELLVEAEIPNPDSVGSSTAQTPETNELDGLTKHNSQLASSDSSSIDNSEDNAVVLPKNGLDNSISGNEVISVESEISSEEAGHSLERGATEKNLKPSLSINDALASALAGLLSSTSVTDGKYGQALVVTDPESLNEDDMEMEKKPLDPEESQVLAEEFGSRRSVSDSLVSEPKITEDNSQEMINGVSEKLGDSLGGYDEAETVISVRKDDLEKETVTSSAKADERENMSYEPGNHELEEPNVTNGCGGSRFVEPELDGVLKSVLGFQPTTCSVDFQTSVLDVKFNPEKKISEKSCFFEALLTPESQTVVVDCNKDAVDDNLVLVEYEELKCPPTDTLSSVEMVHYETNEMMHPQLNEDISTTSLI</sequence>
<evidence type="ECO:0000313" key="2">
    <source>
        <dbReference type="EMBL" id="KFK40293.1"/>
    </source>
</evidence>